<evidence type="ECO:0000313" key="2">
    <source>
        <dbReference type="EMBL" id="MCX2818070.1"/>
    </source>
</evidence>
<dbReference type="SUPFAM" id="SSF89550">
    <property type="entry name" value="PHP domain-like"/>
    <property type="match status" value="1"/>
</dbReference>
<name>A0A9Q4C191_9EURY</name>
<keyword evidence="3" id="KW-1185">Reference proteome</keyword>
<dbReference type="EMBL" id="RKLV01000002">
    <property type="protein sequence ID" value="MCX2818070.1"/>
    <property type="molecule type" value="Genomic_DNA"/>
</dbReference>
<dbReference type="PANTHER" id="PTHR42924:SF3">
    <property type="entry name" value="POLYMERASE_HISTIDINOL PHOSPHATASE N-TERMINAL DOMAIN-CONTAINING PROTEIN"/>
    <property type="match status" value="1"/>
</dbReference>
<dbReference type="NCBIfam" id="NF038032">
    <property type="entry name" value="CehA_McbA_metalo"/>
    <property type="match status" value="1"/>
</dbReference>
<comment type="caution">
    <text evidence="2">The sequence shown here is derived from an EMBL/GenBank/DDBJ whole genome shotgun (WGS) entry which is preliminary data.</text>
</comment>
<sequence>MLKADLHVHSVGSYDGTASVGEILNAAVDAGLDAVAVTDHDEIERSLEAAERAREHGLVGVPGVEVSTSDGHLLALGVEERPSAGEAVSETVERVRNLGGAAVVPHPFQRTRHGVGAINDIDAVETYNSRLFTGLANRRARRFARKNDLPELAGSDAHIADMVGRAYTVIDAERDVDGIIEGIKDGRTETHGKRTPWTLSARQFGARVPGRIKKALLSLF</sequence>
<dbReference type="InterPro" id="IPR004013">
    <property type="entry name" value="PHP_dom"/>
</dbReference>
<evidence type="ECO:0000259" key="1">
    <source>
        <dbReference type="SMART" id="SM00481"/>
    </source>
</evidence>
<protein>
    <submittedName>
        <fullName evidence="2">PHP domain-containing protein</fullName>
    </submittedName>
</protein>
<feature type="domain" description="Polymerase/histidinol phosphatase N-terminal" evidence="1">
    <location>
        <begin position="4"/>
        <end position="70"/>
    </location>
</feature>
<dbReference type="AlphaFoldDB" id="A0A9Q4C191"/>
<dbReference type="PANTHER" id="PTHR42924">
    <property type="entry name" value="EXONUCLEASE"/>
    <property type="match status" value="1"/>
</dbReference>
<dbReference type="InterPro" id="IPR052018">
    <property type="entry name" value="PHP_domain"/>
</dbReference>
<dbReference type="RefSeq" id="WP_266085705.1">
    <property type="nucleotide sequence ID" value="NZ_RKLV01000002.1"/>
</dbReference>
<accession>A0A9Q4C191</accession>
<dbReference type="InterPro" id="IPR016195">
    <property type="entry name" value="Pol/histidinol_Pase-like"/>
</dbReference>
<dbReference type="InterPro" id="IPR003141">
    <property type="entry name" value="Pol/His_phosphatase_N"/>
</dbReference>
<evidence type="ECO:0000313" key="3">
    <source>
        <dbReference type="Proteomes" id="UP001149411"/>
    </source>
</evidence>
<dbReference type="Pfam" id="PF13263">
    <property type="entry name" value="PHP_C"/>
    <property type="match status" value="1"/>
</dbReference>
<dbReference type="Proteomes" id="UP001149411">
    <property type="component" value="Unassembled WGS sequence"/>
</dbReference>
<dbReference type="CDD" id="cd07432">
    <property type="entry name" value="PHP_HisPPase"/>
    <property type="match status" value="1"/>
</dbReference>
<proteinExistence type="predicted"/>
<dbReference type="GO" id="GO:0004534">
    <property type="term" value="F:5'-3' RNA exonuclease activity"/>
    <property type="evidence" value="ECO:0007669"/>
    <property type="project" value="TreeGrafter"/>
</dbReference>
<gene>
    <name evidence="2" type="ORF">EGH25_01710</name>
</gene>
<dbReference type="GO" id="GO:0035312">
    <property type="term" value="F:5'-3' DNA exonuclease activity"/>
    <property type="evidence" value="ECO:0007669"/>
    <property type="project" value="TreeGrafter"/>
</dbReference>
<reference evidence="2" key="1">
    <citation type="submission" date="2022-09" db="EMBL/GenBank/DDBJ databases">
        <title>Haloadaptaus new haloarchaeum isolated from saline soil.</title>
        <authorList>
            <person name="Duran-Viseras A."/>
            <person name="Sanchez-Porro C."/>
            <person name="Ventosa A."/>
        </authorList>
    </citation>
    <scope>NUCLEOTIDE SEQUENCE</scope>
    <source>
        <strain evidence="2">F3-133</strain>
    </source>
</reference>
<organism evidence="2 3">
    <name type="scientific">Halorutilus salinus</name>
    <dbReference type="NCBI Taxonomy" id="2487751"/>
    <lineage>
        <taxon>Archaea</taxon>
        <taxon>Methanobacteriati</taxon>
        <taxon>Methanobacteriota</taxon>
        <taxon>Stenosarchaea group</taxon>
        <taxon>Halobacteria</taxon>
        <taxon>Halorutilales</taxon>
        <taxon>Halorutilaceae</taxon>
        <taxon>Halorutilus</taxon>
    </lineage>
</organism>
<dbReference type="Gene3D" id="3.20.20.140">
    <property type="entry name" value="Metal-dependent hydrolases"/>
    <property type="match status" value="1"/>
</dbReference>
<dbReference type="SMART" id="SM00481">
    <property type="entry name" value="POLIIIAc"/>
    <property type="match status" value="1"/>
</dbReference>
<dbReference type="Pfam" id="PF02811">
    <property type="entry name" value="PHP"/>
    <property type="match status" value="1"/>
</dbReference>